<keyword evidence="2" id="KW-0560">Oxidoreductase</keyword>
<dbReference type="SUPFAM" id="SSF51735">
    <property type="entry name" value="NAD(P)-binding Rossmann-fold domains"/>
    <property type="match status" value="1"/>
</dbReference>
<dbReference type="GO" id="GO:0016020">
    <property type="term" value="C:membrane"/>
    <property type="evidence" value="ECO:0007669"/>
    <property type="project" value="TreeGrafter"/>
</dbReference>
<dbReference type="EMBL" id="SMFQ01000004">
    <property type="protein sequence ID" value="TCJ84875.1"/>
    <property type="molecule type" value="Genomic_DNA"/>
</dbReference>
<dbReference type="RefSeq" id="WP_131906603.1">
    <property type="nucleotide sequence ID" value="NZ_BAAAFU010000006.1"/>
</dbReference>
<dbReference type="Pfam" id="PF00106">
    <property type="entry name" value="adh_short"/>
    <property type="match status" value="1"/>
</dbReference>
<protein>
    <submittedName>
        <fullName evidence="4">NADP-dependent 3-hydroxy acid dehydrogenase YdfG</fullName>
    </submittedName>
</protein>
<evidence type="ECO:0000313" key="4">
    <source>
        <dbReference type="EMBL" id="TCJ84875.1"/>
    </source>
</evidence>
<dbReference type="CDD" id="cd05233">
    <property type="entry name" value="SDR_c"/>
    <property type="match status" value="1"/>
</dbReference>
<dbReference type="GO" id="GO:0016491">
    <property type="term" value="F:oxidoreductase activity"/>
    <property type="evidence" value="ECO:0007669"/>
    <property type="project" value="UniProtKB-KW"/>
</dbReference>
<gene>
    <name evidence="4" type="ORF">EV695_2838</name>
</gene>
<accession>A0A4V2P892</accession>
<proteinExistence type="inferred from homology"/>
<dbReference type="PRINTS" id="PR00080">
    <property type="entry name" value="SDRFAMILY"/>
</dbReference>
<dbReference type="PRINTS" id="PR00081">
    <property type="entry name" value="GDHRDH"/>
</dbReference>
<dbReference type="InterPro" id="IPR002347">
    <property type="entry name" value="SDR_fam"/>
</dbReference>
<evidence type="ECO:0000256" key="1">
    <source>
        <dbReference type="ARBA" id="ARBA00006484"/>
    </source>
</evidence>
<dbReference type="PANTHER" id="PTHR44196">
    <property type="entry name" value="DEHYDROGENASE/REDUCTASE SDR FAMILY MEMBER 7B"/>
    <property type="match status" value="1"/>
</dbReference>
<organism evidence="4 5">
    <name type="scientific">Cocleimonas flava</name>
    <dbReference type="NCBI Taxonomy" id="634765"/>
    <lineage>
        <taxon>Bacteria</taxon>
        <taxon>Pseudomonadati</taxon>
        <taxon>Pseudomonadota</taxon>
        <taxon>Gammaproteobacteria</taxon>
        <taxon>Thiotrichales</taxon>
        <taxon>Thiotrichaceae</taxon>
        <taxon>Cocleimonas</taxon>
    </lineage>
</organism>
<dbReference type="AlphaFoldDB" id="A0A4V2P892"/>
<reference evidence="4 5" key="1">
    <citation type="submission" date="2019-03" db="EMBL/GenBank/DDBJ databases">
        <title>Genomic Encyclopedia of Type Strains, Phase IV (KMG-IV): sequencing the most valuable type-strain genomes for metagenomic binning, comparative biology and taxonomic classification.</title>
        <authorList>
            <person name="Goeker M."/>
        </authorList>
    </citation>
    <scope>NUCLEOTIDE SEQUENCE [LARGE SCALE GENOMIC DNA]</scope>
    <source>
        <strain evidence="4 5">DSM 24830</strain>
    </source>
</reference>
<evidence type="ECO:0000313" key="5">
    <source>
        <dbReference type="Proteomes" id="UP000294887"/>
    </source>
</evidence>
<keyword evidence="5" id="KW-1185">Reference proteome</keyword>
<comment type="similarity">
    <text evidence="1 3">Belongs to the short-chain dehydrogenases/reductases (SDR) family.</text>
</comment>
<dbReference type="Gene3D" id="3.40.50.720">
    <property type="entry name" value="NAD(P)-binding Rossmann-like Domain"/>
    <property type="match status" value="1"/>
</dbReference>
<evidence type="ECO:0000256" key="3">
    <source>
        <dbReference type="RuleBase" id="RU000363"/>
    </source>
</evidence>
<evidence type="ECO:0000256" key="2">
    <source>
        <dbReference type="ARBA" id="ARBA00023002"/>
    </source>
</evidence>
<name>A0A4V2P892_9GAMM</name>
<dbReference type="PANTHER" id="PTHR44196:SF1">
    <property type="entry name" value="DEHYDROGENASE_REDUCTASE SDR FAMILY MEMBER 7B"/>
    <property type="match status" value="1"/>
</dbReference>
<sequence>MKSYNNKVVVVTGGATGIGNSIANKFAHEGAKVIICARREDRLQQAVKEMTDKGLDAHYKVCDVSDLDDVKALADYVWNNFGQVDVLVNNAGVSGVPQPIIDSSKEAFQQVFDVNIFGMLNGIWAFGKRLIEQGSPALILNVNSEVGLYIPSPMVGSYAASKYAARAICETLRLEMPEYIQVSCIYPGIVQTELGGSKALTQVGMPADEFVEIIWPQIENREFYIVSHPWAKDYFGETAEELTKAFDRYAPHFEGDEKYDSKLLAKQAFKS</sequence>
<dbReference type="OrthoDB" id="9786435at2"/>
<comment type="caution">
    <text evidence="4">The sequence shown here is derived from an EMBL/GenBank/DDBJ whole genome shotgun (WGS) entry which is preliminary data.</text>
</comment>
<dbReference type="Proteomes" id="UP000294887">
    <property type="component" value="Unassembled WGS sequence"/>
</dbReference>
<dbReference type="InterPro" id="IPR036291">
    <property type="entry name" value="NAD(P)-bd_dom_sf"/>
</dbReference>